<gene>
    <name evidence="1" type="ORF">DPMN_104420</name>
</gene>
<evidence type="ECO:0000313" key="1">
    <source>
        <dbReference type="EMBL" id="KAH3831158.1"/>
    </source>
</evidence>
<dbReference type="Proteomes" id="UP000828390">
    <property type="component" value="Unassembled WGS sequence"/>
</dbReference>
<organism evidence="1 2">
    <name type="scientific">Dreissena polymorpha</name>
    <name type="common">Zebra mussel</name>
    <name type="synonym">Mytilus polymorpha</name>
    <dbReference type="NCBI Taxonomy" id="45954"/>
    <lineage>
        <taxon>Eukaryota</taxon>
        <taxon>Metazoa</taxon>
        <taxon>Spiralia</taxon>
        <taxon>Lophotrochozoa</taxon>
        <taxon>Mollusca</taxon>
        <taxon>Bivalvia</taxon>
        <taxon>Autobranchia</taxon>
        <taxon>Heteroconchia</taxon>
        <taxon>Euheterodonta</taxon>
        <taxon>Imparidentia</taxon>
        <taxon>Neoheterodontei</taxon>
        <taxon>Myida</taxon>
        <taxon>Dreissenoidea</taxon>
        <taxon>Dreissenidae</taxon>
        <taxon>Dreissena</taxon>
    </lineage>
</organism>
<sequence>MSEMDKPGNYLIDSIKNTVQNIQLKTSTDGEGTKLPAQIRGVTNVCSVICSRWCEEQSRPGANVTHCHIVCGDLCEGQVNNMT</sequence>
<reference evidence="1" key="2">
    <citation type="submission" date="2020-11" db="EMBL/GenBank/DDBJ databases">
        <authorList>
            <person name="McCartney M.A."/>
            <person name="Auch B."/>
            <person name="Kono T."/>
            <person name="Mallez S."/>
            <person name="Becker A."/>
            <person name="Gohl D.M."/>
            <person name="Silverstein K.A.T."/>
            <person name="Koren S."/>
            <person name="Bechman K.B."/>
            <person name="Herman A."/>
            <person name="Abrahante J.E."/>
            <person name="Garbe J."/>
        </authorList>
    </citation>
    <scope>NUCLEOTIDE SEQUENCE</scope>
    <source>
        <strain evidence="1">Duluth1</strain>
        <tissue evidence="1">Whole animal</tissue>
    </source>
</reference>
<reference evidence="1" key="1">
    <citation type="journal article" date="2019" name="bioRxiv">
        <title>The Genome of the Zebra Mussel, Dreissena polymorpha: A Resource for Invasive Species Research.</title>
        <authorList>
            <person name="McCartney M.A."/>
            <person name="Auch B."/>
            <person name="Kono T."/>
            <person name="Mallez S."/>
            <person name="Zhang Y."/>
            <person name="Obille A."/>
            <person name="Becker A."/>
            <person name="Abrahante J.E."/>
            <person name="Garbe J."/>
            <person name="Badalamenti J.P."/>
            <person name="Herman A."/>
            <person name="Mangelson H."/>
            <person name="Liachko I."/>
            <person name="Sullivan S."/>
            <person name="Sone E.D."/>
            <person name="Koren S."/>
            <person name="Silverstein K.A.T."/>
            <person name="Beckman K.B."/>
            <person name="Gohl D.M."/>
        </authorList>
    </citation>
    <scope>NUCLEOTIDE SEQUENCE</scope>
    <source>
        <strain evidence="1">Duluth1</strain>
        <tissue evidence="1">Whole animal</tissue>
    </source>
</reference>
<accession>A0A9D4H9R5</accession>
<name>A0A9D4H9R5_DREPO</name>
<keyword evidence="2" id="KW-1185">Reference proteome</keyword>
<proteinExistence type="predicted"/>
<evidence type="ECO:0000313" key="2">
    <source>
        <dbReference type="Proteomes" id="UP000828390"/>
    </source>
</evidence>
<dbReference type="EMBL" id="JAIWYP010000004">
    <property type="protein sequence ID" value="KAH3831158.1"/>
    <property type="molecule type" value="Genomic_DNA"/>
</dbReference>
<protein>
    <submittedName>
        <fullName evidence="1">Uncharacterized protein</fullName>
    </submittedName>
</protein>
<comment type="caution">
    <text evidence="1">The sequence shown here is derived from an EMBL/GenBank/DDBJ whole genome shotgun (WGS) entry which is preliminary data.</text>
</comment>
<dbReference type="AlphaFoldDB" id="A0A9D4H9R5"/>